<sequence>MKQEEEKWVSALRNSLAEYKEPPAADGWENLMKEISPAPVVPPKRSYFIYAAAAAIILLLLIPATFFLLNESPGGVKKYNQSAQKTETIQSPVTKQAEEKIAPALKANRIKENMLAINSMVKSTGAETKRGVMIETKNLAAITENVSEADKAAVSSETEKPIVIEEKKEQRDKQHKSTEQQKRVQKGNSATKKRSEQSAERDLFSRKRIEGDLAIALYTGNGSGSSNQTSYMPMSTVTALYGDALLMAYYRNSQPVEWKHKQPVSFGLSVRKKITEHLALESGATYTRLESEGRRTGSSLRYNQTLHYVGIPLRLNYLILDKRFVSLYLSGGGMVEKSVSGKMDTETVISGNLINKTTEDVNVKPLQWSVGGAMGVQFNANKHFGLFAEPGLMYYFSDGSKVETIRKESPLNFNLQMGLRMTY</sequence>
<gene>
    <name evidence="4" type="ORF">BSYN_11550</name>
</gene>
<dbReference type="SUPFAM" id="SSF56925">
    <property type="entry name" value="OMPA-like"/>
    <property type="match status" value="1"/>
</dbReference>
<evidence type="ECO:0000256" key="2">
    <source>
        <dbReference type="SAM" id="Phobius"/>
    </source>
</evidence>
<keyword evidence="2" id="KW-1133">Transmembrane helix</keyword>
<dbReference type="RefSeq" id="WP_353334095.1">
    <property type="nucleotide sequence ID" value="NZ_AP028055.1"/>
</dbReference>
<dbReference type="InterPro" id="IPR025665">
    <property type="entry name" value="Beta-barrel_OMP_2"/>
</dbReference>
<dbReference type="InterPro" id="IPR001849">
    <property type="entry name" value="PH_domain"/>
</dbReference>
<organism evidence="4 5">
    <name type="scientific">Bacteroides sedimenti</name>
    <dbReference type="NCBI Taxonomy" id="2136147"/>
    <lineage>
        <taxon>Bacteria</taxon>
        <taxon>Pseudomonadati</taxon>
        <taxon>Bacteroidota</taxon>
        <taxon>Bacteroidia</taxon>
        <taxon>Bacteroidales</taxon>
        <taxon>Bacteroidaceae</taxon>
        <taxon>Bacteroides</taxon>
    </lineage>
</organism>
<dbReference type="Proteomes" id="UP001496674">
    <property type="component" value="Chromosome"/>
</dbReference>
<keyword evidence="2" id="KW-0472">Membrane</keyword>
<feature type="region of interest" description="Disordered" evidence="1">
    <location>
        <begin position="148"/>
        <end position="203"/>
    </location>
</feature>
<feature type="domain" description="PH" evidence="3">
    <location>
        <begin position="1"/>
        <end position="17"/>
    </location>
</feature>
<dbReference type="PROSITE" id="PS50003">
    <property type="entry name" value="PH_DOMAIN"/>
    <property type="match status" value="1"/>
</dbReference>
<evidence type="ECO:0000313" key="4">
    <source>
        <dbReference type="EMBL" id="BEG98890.1"/>
    </source>
</evidence>
<feature type="compositionally biased region" description="Basic and acidic residues" evidence="1">
    <location>
        <begin position="157"/>
        <end position="182"/>
    </location>
</feature>
<evidence type="ECO:0000259" key="3">
    <source>
        <dbReference type="PROSITE" id="PS50003"/>
    </source>
</evidence>
<protein>
    <recommendedName>
        <fullName evidence="3">PH domain-containing protein</fullName>
    </recommendedName>
</protein>
<dbReference type="EMBL" id="AP028055">
    <property type="protein sequence ID" value="BEG98890.1"/>
    <property type="molecule type" value="Genomic_DNA"/>
</dbReference>
<dbReference type="Pfam" id="PF13568">
    <property type="entry name" value="OMP_b-brl_2"/>
    <property type="match status" value="1"/>
</dbReference>
<feature type="transmembrane region" description="Helical" evidence="2">
    <location>
        <begin position="47"/>
        <end position="69"/>
    </location>
</feature>
<evidence type="ECO:0000256" key="1">
    <source>
        <dbReference type="SAM" id="MobiDB-lite"/>
    </source>
</evidence>
<keyword evidence="2" id="KW-0812">Transmembrane</keyword>
<reference evidence="4 5" key="1">
    <citation type="submission" date="2023-04" db="EMBL/GenBank/DDBJ databases">
        <title>Draft genome sequence of acteroides sedimenti strain YN3PY1.</title>
        <authorList>
            <person name="Yoshida N."/>
        </authorList>
    </citation>
    <scope>NUCLEOTIDE SEQUENCE [LARGE SCALE GENOMIC DNA]</scope>
    <source>
        <strain evidence="4 5">YN3PY1</strain>
    </source>
</reference>
<evidence type="ECO:0000313" key="5">
    <source>
        <dbReference type="Proteomes" id="UP001496674"/>
    </source>
</evidence>
<accession>A0ABM8IF05</accession>
<keyword evidence="5" id="KW-1185">Reference proteome</keyword>
<name>A0ABM8IF05_9BACE</name>
<feature type="compositionally biased region" description="Basic and acidic residues" evidence="1">
    <location>
        <begin position="193"/>
        <end position="203"/>
    </location>
</feature>
<dbReference type="InterPro" id="IPR011250">
    <property type="entry name" value="OMP/PagP_B-barrel"/>
</dbReference>
<proteinExistence type="predicted"/>